<reference evidence="1 2" key="1">
    <citation type="journal article" date="2020" name="IScience">
        <title>Genome Sequencing of the Endangered Kingdonia uniflora (Circaeasteraceae, Ranunculales) Reveals Potential Mechanisms of Evolutionary Specialization.</title>
        <authorList>
            <person name="Sun Y."/>
            <person name="Deng T."/>
            <person name="Zhang A."/>
            <person name="Moore M.J."/>
            <person name="Landis J.B."/>
            <person name="Lin N."/>
            <person name="Zhang H."/>
            <person name="Zhang X."/>
            <person name="Huang J."/>
            <person name="Zhang X."/>
            <person name="Sun H."/>
            <person name="Wang H."/>
        </authorList>
    </citation>
    <scope>NUCLEOTIDE SEQUENCE [LARGE SCALE GENOMIC DNA]</scope>
    <source>
        <strain evidence="1">TB1705</strain>
        <tissue evidence="1">Leaf</tissue>
    </source>
</reference>
<accession>A0A7J7NMS7</accession>
<dbReference type="AlphaFoldDB" id="A0A7J7NMS7"/>
<feature type="non-terminal residue" evidence="1">
    <location>
        <position position="1"/>
    </location>
</feature>
<name>A0A7J7NMS7_9MAGN</name>
<comment type="caution">
    <text evidence="1">The sequence shown here is derived from an EMBL/GenBank/DDBJ whole genome shotgun (WGS) entry which is preliminary data.</text>
</comment>
<evidence type="ECO:0000313" key="1">
    <source>
        <dbReference type="EMBL" id="KAF6168238.1"/>
    </source>
</evidence>
<sequence>KNLYNYLKIVACPLKHWIDSGLGLLDFEMPGGLDFEEKISKLLFRAGKENWCGSRFGVMAAKAAGMKVVAIPSIQSQADPLFCSGFWVMNALPIKGLLQKGFLYEVADDGPSSLVDQVSGVYFGWAKLNTNEILKVVVGIGWKWDSCTTRRLIVGNFKDVFFFKHIENIYSHLTHLYLGLFDSL</sequence>
<gene>
    <name evidence="1" type="ORF">GIB67_011623</name>
</gene>
<dbReference type="OrthoDB" id="276388at2759"/>
<proteinExistence type="predicted"/>
<protein>
    <submittedName>
        <fullName evidence="1">Uncharacterized protein</fullName>
    </submittedName>
</protein>
<dbReference type="Proteomes" id="UP000541444">
    <property type="component" value="Unassembled WGS sequence"/>
</dbReference>
<keyword evidence="2" id="KW-1185">Reference proteome</keyword>
<evidence type="ECO:0000313" key="2">
    <source>
        <dbReference type="Proteomes" id="UP000541444"/>
    </source>
</evidence>
<dbReference type="EMBL" id="JACGCM010000704">
    <property type="protein sequence ID" value="KAF6168238.1"/>
    <property type="molecule type" value="Genomic_DNA"/>
</dbReference>
<organism evidence="1 2">
    <name type="scientific">Kingdonia uniflora</name>
    <dbReference type="NCBI Taxonomy" id="39325"/>
    <lineage>
        <taxon>Eukaryota</taxon>
        <taxon>Viridiplantae</taxon>
        <taxon>Streptophyta</taxon>
        <taxon>Embryophyta</taxon>
        <taxon>Tracheophyta</taxon>
        <taxon>Spermatophyta</taxon>
        <taxon>Magnoliopsida</taxon>
        <taxon>Ranunculales</taxon>
        <taxon>Circaeasteraceae</taxon>
        <taxon>Kingdonia</taxon>
    </lineage>
</organism>